<dbReference type="KEGG" id="vg:1450452"/>
<accession>Q9YTN9</accession>
<dbReference type="PIR" id="T42940">
    <property type="entry name" value="T42940"/>
</dbReference>
<proteinExistence type="predicted"/>
<dbReference type="RefSeq" id="NP_047998.1">
    <property type="nucleotide sequence ID" value="NC_001987.1"/>
</dbReference>
<evidence type="ECO:0000313" key="3">
    <source>
        <dbReference type="Proteomes" id="UP000008287"/>
    </source>
</evidence>
<dbReference type="Pfam" id="PF25730">
    <property type="entry name" value="Herpes_BDLF2"/>
    <property type="match status" value="1"/>
</dbReference>
<dbReference type="EMBL" id="AF083424">
    <property type="protein sequence ID" value="AAC95551.1"/>
    <property type="molecule type" value="Genomic_DNA"/>
</dbReference>
<evidence type="ECO:0000256" key="1">
    <source>
        <dbReference type="SAM" id="Phobius"/>
    </source>
</evidence>
<evidence type="ECO:0000313" key="2">
    <source>
        <dbReference type="EMBL" id="AAC95551.1"/>
    </source>
</evidence>
<dbReference type="Proteomes" id="UP000008287">
    <property type="component" value="Segment"/>
</dbReference>
<feature type="transmembrane region" description="Helical" evidence="1">
    <location>
        <begin position="50"/>
        <end position="73"/>
    </location>
</feature>
<dbReference type="InterPro" id="IPR057861">
    <property type="entry name" value="BDLF2/ORF27-like"/>
</dbReference>
<name>Q9YTN9_ATHV3</name>
<keyword evidence="3" id="KW-1185">Reference proteome</keyword>
<reference evidence="2 3" key="1">
    <citation type="journal article" date="2000" name="J. Virol.">
        <title>Primary structure of the Herpesvirus ateles genome.</title>
        <authorList>
            <person name="Albrecht J.C."/>
        </authorList>
    </citation>
    <scope>NUCLEOTIDE SEQUENCE [LARGE SCALE GENOMIC DNA]</scope>
    <source>
        <strain evidence="2">73</strain>
    </source>
</reference>
<sequence length="272" mass="31695">MPEEIPNILYVSREEDGRIVEMIMTEKYKNKYVYYPYNNHYKVAGEDTKFIIWLITYFLFYIQAVIMLLFYYWTLNPYRDPGNGVMGGLGQRVPKTVVHINPEKIFEGCNNGILCETKLPMPIINTTHGEIFPNFTKTGGSPANYKLALEMLLGLMNNQQCNIEIISQKHKSFTAKNSTIFTNLKTNSILALLVLQKNCHPEIVEIVKEKIKLENYGINYLQNMPQYFTECNASWSNVINNTSYSFKSSYKLCNINYLFRFTHHVPYIIKIK</sequence>
<dbReference type="GeneID" id="1450452"/>
<organismHost>
    <name type="scientific">Ateles</name>
    <dbReference type="NCBI Taxonomy" id="9506"/>
</organismHost>
<organism evidence="3">
    <name type="scientific">Ateline herpesvirus 3</name>
    <name type="common">AtHV-3</name>
    <name type="synonym">Herpesvirus ateles</name>
    <dbReference type="NCBI Taxonomy" id="85618"/>
    <lineage>
        <taxon>Viruses</taxon>
        <taxon>Duplodnaviria</taxon>
        <taxon>Heunggongvirae</taxon>
        <taxon>Peploviricota</taxon>
        <taxon>Herviviricetes</taxon>
        <taxon>Herpesvirales</taxon>
        <taxon>Orthoherpesviridae</taxon>
        <taxon>Gammaherpesvirinae</taxon>
        <taxon>Rhadinovirus</taxon>
        <taxon>Rhadinovirus atelinegamma3</taxon>
    </lineage>
</organism>
<dbReference type="OrthoDB" id="13618at10239"/>
<keyword evidence="1" id="KW-0472">Membrane</keyword>
<keyword evidence="1" id="KW-1133">Transmembrane helix</keyword>
<keyword evidence="1" id="KW-0812">Transmembrane</keyword>
<protein>
    <submittedName>
        <fullName evidence="2">Orf 27</fullName>
    </submittedName>
</protein>